<proteinExistence type="predicted"/>
<evidence type="ECO:0000256" key="1">
    <source>
        <dbReference type="SAM" id="MobiDB-lite"/>
    </source>
</evidence>
<dbReference type="EMBL" id="LR999454">
    <property type="protein sequence ID" value="CAE6011032.1"/>
    <property type="molecule type" value="Genomic_DNA"/>
</dbReference>
<dbReference type="AlphaFoldDB" id="A0A8S2A1B8"/>
<protein>
    <submittedName>
        <fullName evidence="2">Uncharacterized protein</fullName>
    </submittedName>
</protein>
<gene>
    <name evidence="2" type="ORF">AARE701A_LOCUS9673</name>
</gene>
<keyword evidence="3" id="KW-1185">Reference proteome</keyword>
<feature type="compositionally biased region" description="Basic and acidic residues" evidence="1">
    <location>
        <begin position="70"/>
        <end position="84"/>
    </location>
</feature>
<dbReference type="Proteomes" id="UP000682877">
    <property type="component" value="Chromosome 4"/>
</dbReference>
<feature type="region of interest" description="Disordered" evidence="1">
    <location>
        <begin position="30"/>
        <end position="99"/>
    </location>
</feature>
<evidence type="ECO:0000313" key="2">
    <source>
        <dbReference type="EMBL" id="CAE6011032.1"/>
    </source>
</evidence>
<organism evidence="2 3">
    <name type="scientific">Arabidopsis arenosa</name>
    <name type="common">Sand rock-cress</name>
    <name type="synonym">Cardaminopsis arenosa</name>
    <dbReference type="NCBI Taxonomy" id="38785"/>
    <lineage>
        <taxon>Eukaryota</taxon>
        <taxon>Viridiplantae</taxon>
        <taxon>Streptophyta</taxon>
        <taxon>Embryophyta</taxon>
        <taxon>Tracheophyta</taxon>
        <taxon>Spermatophyta</taxon>
        <taxon>Magnoliopsida</taxon>
        <taxon>eudicotyledons</taxon>
        <taxon>Gunneridae</taxon>
        <taxon>Pentapetalae</taxon>
        <taxon>rosids</taxon>
        <taxon>malvids</taxon>
        <taxon>Brassicales</taxon>
        <taxon>Brassicaceae</taxon>
        <taxon>Camelineae</taxon>
        <taxon>Arabidopsis</taxon>
    </lineage>
</organism>
<reference evidence="2" key="1">
    <citation type="submission" date="2021-01" db="EMBL/GenBank/DDBJ databases">
        <authorList>
            <person name="Bezrukov I."/>
        </authorList>
    </citation>
    <scope>NUCLEOTIDE SEQUENCE</scope>
</reference>
<accession>A0A8S2A1B8</accession>
<evidence type="ECO:0000313" key="3">
    <source>
        <dbReference type="Proteomes" id="UP000682877"/>
    </source>
</evidence>
<name>A0A8S2A1B8_ARAAE</name>
<sequence>MTISQNSGVLPYQDIGKLERGIQRLQRQQLMAVQRNPHDGDLGPQSQVPALDEHGKPLDDEDGNSIYEQAEERLDQQDGRDRDQQAPPEANPQGVGDNLNVYLPQLANVINA</sequence>